<evidence type="ECO:0000256" key="1">
    <source>
        <dbReference type="SAM" id="MobiDB-lite"/>
    </source>
</evidence>
<evidence type="ECO:0000313" key="3">
    <source>
        <dbReference type="EMBL" id="CAD7656793.1"/>
    </source>
</evidence>
<dbReference type="PANTHER" id="PTHR46232:SF1">
    <property type="entry name" value="SWI_SNF-RELATED MATRIX-ASSOCIATED ACTIN-DEPENDENT REGULATOR OF CHROMATIN SUBFAMILY E MEMBER 1"/>
    <property type="match status" value="1"/>
</dbReference>
<protein>
    <submittedName>
        <fullName evidence="3">Uncharacterized protein</fullName>
    </submittedName>
</protein>
<dbReference type="EMBL" id="OC915278">
    <property type="protein sequence ID" value="CAD7639623.1"/>
    <property type="molecule type" value="Genomic_DNA"/>
</dbReference>
<dbReference type="AlphaFoldDB" id="A0A7R9MD73"/>
<feature type="compositionally biased region" description="Basic and acidic residues" evidence="1">
    <location>
        <begin position="32"/>
        <end position="44"/>
    </location>
</feature>
<dbReference type="GO" id="GO:0031492">
    <property type="term" value="F:nucleosomal DNA binding"/>
    <property type="evidence" value="ECO:0007669"/>
    <property type="project" value="TreeGrafter"/>
</dbReference>
<gene>
    <name evidence="3" type="ORF">ONB1V03_LOCUS13429</name>
    <name evidence="2" type="ORF">ONB1V03_LOCUS2095</name>
</gene>
<evidence type="ECO:0000313" key="4">
    <source>
        <dbReference type="Proteomes" id="UP000728032"/>
    </source>
</evidence>
<sequence length="70" mass="7922">MCANASPFVSSQYSHPGFNPTKLGQRAQQMMGEHRVPKAPKPPDKPLMPYMRYSRKVSAFALLLIQWSTD</sequence>
<dbReference type="EMBL" id="CAJPVJ010000453">
    <property type="protein sequence ID" value="CAG2162502.1"/>
    <property type="molecule type" value="Genomic_DNA"/>
</dbReference>
<dbReference type="EMBL" id="CAJPVJ010011753">
    <property type="protein sequence ID" value="CAG2173980.1"/>
    <property type="molecule type" value="Genomic_DNA"/>
</dbReference>
<dbReference type="PANTHER" id="PTHR46232">
    <property type="entry name" value="SMARCE1 REGULATOR OF CHROMATIN"/>
    <property type="match status" value="1"/>
</dbReference>
<dbReference type="EMBL" id="OC926578">
    <property type="protein sequence ID" value="CAD7656793.1"/>
    <property type="molecule type" value="Genomic_DNA"/>
</dbReference>
<evidence type="ECO:0000313" key="2">
    <source>
        <dbReference type="EMBL" id="CAD7639623.1"/>
    </source>
</evidence>
<dbReference type="GO" id="GO:0016922">
    <property type="term" value="F:nuclear receptor binding"/>
    <property type="evidence" value="ECO:0007669"/>
    <property type="project" value="TreeGrafter"/>
</dbReference>
<dbReference type="GO" id="GO:0016514">
    <property type="term" value="C:SWI/SNF complex"/>
    <property type="evidence" value="ECO:0007669"/>
    <property type="project" value="TreeGrafter"/>
</dbReference>
<reference evidence="3" key="1">
    <citation type="submission" date="2020-11" db="EMBL/GenBank/DDBJ databases">
        <authorList>
            <person name="Tran Van P."/>
        </authorList>
    </citation>
    <scope>NUCLEOTIDE SEQUENCE</scope>
</reference>
<organism evidence="3">
    <name type="scientific">Oppiella nova</name>
    <dbReference type="NCBI Taxonomy" id="334625"/>
    <lineage>
        <taxon>Eukaryota</taxon>
        <taxon>Metazoa</taxon>
        <taxon>Ecdysozoa</taxon>
        <taxon>Arthropoda</taxon>
        <taxon>Chelicerata</taxon>
        <taxon>Arachnida</taxon>
        <taxon>Acari</taxon>
        <taxon>Acariformes</taxon>
        <taxon>Sarcoptiformes</taxon>
        <taxon>Oribatida</taxon>
        <taxon>Brachypylina</taxon>
        <taxon>Oppioidea</taxon>
        <taxon>Oppiidae</taxon>
        <taxon>Oppiella</taxon>
    </lineage>
</organism>
<dbReference type="Proteomes" id="UP000728032">
    <property type="component" value="Unassembled WGS sequence"/>
</dbReference>
<name>A0A7R9MD73_9ACAR</name>
<dbReference type="GO" id="GO:0045892">
    <property type="term" value="P:negative regulation of DNA-templated transcription"/>
    <property type="evidence" value="ECO:0007669"/>
    <property type="project" value="TreeGrafter"/>
</dbReference>
<proteinExistence type="predicted"/>
<accession>A0A7R9MD73</accession>
<keyword evidence="4" id="KW-1185">Reference proteome</keyword>
<feature type="region of interest" description="Disordered" evidence="1">
    <location>
        <begin position="1"/>
        <end position="48"/>
    </location>
</feature>
<dbReference type="OrthoDB" id="30931at2759"/>